<dbReference type="PANTHER" id="PTHR12169">
    <property type="entry name" value="ATPASE N2B"/>
    <property type="match status" value="1"/>
</dbReference>
<accession>A0A9X2WSW9</accession>
<dbReference type="Proteomes" id="UP001155604">
    <property type="component" value="Unassembled WGS sequence"/>
</dbReference>
<keyword evidence="3" id="KW-0132">Cell division</keyword>
<dbReference type="GO" id="GO:0051301">
    <property type="term" value="P:cell division"/>
    <property type="evidence" value="ECO:0007669"/>
    <property type="project" value="UniProtKB-KW"/>
</dbReference>
<evidence type="ECO:0000256" key="2">
    <source>
        <dbReference type="ARBA" id="ARBA00022840"/>
    </source>
</evidence>
<dbReference type="GO" id="GO:0005737">
    <property type="term" value="C:cytoplasm"/>
    <property type="evidence" value="ECO:0007669"/>
    <property type="project" value="TreeGrafter"/>
</dbReference>
<keyword evidence="4" id="KW-1185">Reference proteome</keyword>
<evidence type="ECO:0000313" key="3">
    <source>
        <dbReference type="EMBL" id="MCT7944783.1"/>
    </source>
</evidence>
<dbReference type="NCBIfam" id="NF040713">
    <property type="entry name" value="ZapE"/>
    <property type="match status" value="2"/>
</dbReference>
<evidence type="ECO:0000256" key="1">
    <source>
        <dbReference type="ARBA" id="ARBA00022741"/>
    </source>
</evidence>
<comment type="caution">
    <text evidence="3">The sequence shown here is derived from an EMBL/GenBank/DDBJ whole genome shotgun (WGS) entry which is preliminary data.</text>
</comment>
<reference evidence="3" key="1">
    <citation type="journal article" date="2023" name="Int. J. Syst. Evol. Microbiol.">
        <title>&lt;i&gt;Shewanella septentrionalis&lt;/i&gt; sp. nov. and &lt;i&gt;Shewanella holmiensis&lt;/i&gt; sp. nov., isolated from Baltic Sea water and sediments.</title>
        <authorList>
            <person name="Martin-Rodriguez A.J."/>
            <person name="Thorell K."/>
            <person name="Joffre E."/>
            <person name="Jensie-Markopoulos S."/>
            <person name="Moore E.R.B."/>
            <person name="Sjoling A."/>
        </authorList>
    </citation>
    <scope>NUCLEOTIDE SEQUENCE</scope>
    <source>
        <strain evidence="3">SP1W3</strain>
    </source>
</reference>
<dbReference type="Gene3D" id="3.40.50.300">
    <property type="entry name" value="P-loop containing nucleotide triphosphate hydrolases"/>
    <property type="match status" value="1"/>
</dbReference>
<dbReference type="GO" id="GO:0032153">
    <property type="term" value="C:cell division site"/>
    <property type="evidence" value="ECO:0007669"/>
    <property type="project" value="TreeGrafter"/>
</dbReference>
<gene>
    <name evidence="3" type="primary">zapE</name>
    <name evidence="3" type="ORF">NE536_05325</name>
</gene>
<dbReference type="Pfam" id="PF03969">
    <property type="entry name" value="AFG1_ATPase"/>
    <property type="match status" value="3"/>
</dbReference>
<keyword evidence="2" id="KW-0067">ATP-binding</keyword>
<sequence length="439" mass="49061">MAHSNFASSQSITPMMTPLEVYRAKVSENLVDDPAQQQAVLALDMLFKQLIPQANSARLSQSQSIKGLYLWGDVGRGKTFLMDLFFDCLPSESKLRLHFHRFMARIHNALREHSGKRDPLTLIAKNLAKECKVLCFDEFFVSDIGDAMILAGLFECLFEQGVVLVATSNIPIERLYENGLARHRFLPCIQLLQTHTQMLHLNGNQDHRMHAINALLNNQIGIDSAEMSTSISRNIGITGTLDFEQIFNKLMNKLTPNAPSMSAISISDTGICDSNVSDSRISNASLTICKREIPVIRAALEPTDNAVAWFDFYALCDGPRSQLDYIEIASRFKILMVSGVPKLGGEVKGWIRARGTEDGTGENQAAATGERKLSYAANDDPARRFISLIDELYDQNVSLYLSCDVPLSELYQGGALSFEFRRTYSRLIEMSRHELPQNN</sequence>
<dbReference type="FunFam" id="3.40.50.300:FF:001254">
    <property type="entry name" value="Cell division protein ZapE"/>
    <property type="match status" value="1"/>
</dbReference>
<dbReference type="InterPro" id="IPR005654">
    <property type="entry name" value="ATPase_AFG1-like"/>
</dbReference>
<dbReference type="GO" id="GO:0016887">
    <property type="term" value="F:ATP hydrolysis activity"/>
    <property type="evidence" value="ECO:0007669"/>
    <property type="project" value="InterPro"/>
</dbReference>
<evidence type="ECO:0000313" key="4">
    <source>
        <dbReference type="Proteomes" id="UP001155604"/>
    </source>
</evidence>
<dbReference type="GO" id="GO:0005524">
    <property type="term" value="F:ATP binding"/>
    <property type="evidence" value="ECO:0007669"/>
    <property type="project" value="UniProtKB-KW"/>
</dbReference>
<proteinExistence type="predicted"/>
<dbReference type="RefSeq" id="WP_261272032.1">
    <property type="nucleotide sequence ID" value="NZ_JAMTCC010000007.1"/>
</dbReference>
<dbReference type="SUPFAM" id="SSF52540">
    <property type="entry name" value="P-loop containing nucleoside triphosphate hydrolases"/>
    <property type="match status" value="1"/>
</dbReference>
<dbReference type="InterPro" id="IPR027417">
    <property type="entry name" value="P-loop_NTPase"/>
</dbReference>
<keyword evidence="1" id="KW-0547">Nucleotide-binding</keyword>
<dbReference type="PANTHER" id="PTHR12169:SF6">
    <property type="entry name" value="AFG1-LIKE ATPASE"/>
    <property type="match status" value="1"/>
</dbReference>
<organism evidence="3 4">
    <name type="scientific">Shewanella septentrionalis</name>
    <dbReference type="NCBI Taxonomy" id="2952223"/>
    <lineage>
        <taxon>Bacteria</taxon>
        <taxon>Pseudomonadati</taxon>
        <taxon>Pseudomonadota</taxon>
        <taxon>Gammaproteobacteria</taxon>
        <taxon>Alteromonadales</taxon>
        <taxon>Shewanellaceae</taxon>
        <taxon>Shewanella</taxon>
    </lineage>
</organism>
<dbReference type="AlphaFoldDB" id="A0A9X2WSW9"/>
<keyword evidence="3" id="KW-0131">Cell cycle</keyword>
<dbReference type="EMBL" id="JAMTCC010000007">
    <property type="protein sequence ID" value="MCT7944783.1"/>
    <property type="molecule type" value="Genomic_DNA"/>
</dbReference>
<name>A0A9X2WSW9_9GAMM</name>
<protein>
    <submittedName>
        <fullName evidence="3">Cell division protein ZapE</fullName>
    </submittedName>
</protein>